<comment type="caution">
    <text evidence="2">The sequence shown here is derived from an EMBL/GenBank/DDBJ whole genome shotgun (WGS) entry which is preliminary data.</text>
</comment>
<organism evidence="2 3">
    <name type="scientific">Liparis tanakae</name>
    <name type="common">Tanaka's snailfish</name>
    <dbReference type="NCBI Taxonomy" id="230148"/>
    <lineage>
        <taxon>Eukaryota</taxon>
        <taxon>Metazoa</taxon>
        <taxon>Chordata</taxon>
        <taxon>Craniata</taxon>
        <taxon>Vertebrata</taxon>
        <taxon>Euteleostomi</taxon>
        <taxon>Actinopterygii</taxon>
        <taxon>Neopterygii</taxon>
        <taxon>Teleostei</taxon>
        <taxon>Neoteleostei</taxon>
        <taxon>Acanthomorphata</taxon>
        <taxon>Eupercaria</taxon>
        <taxon>Perciformes</taxon>
        <taxon>Cottioidei</taxon>
        <taxon>Cottales</taxon>
        <taxon>Liparidae</taxon>
        <taxon>Liparis</taxon>
    </lineage>
</organism>
<dbReference type="EMBL" id="SRLO01000245">
    <property type="protein sequence ID" value="TNN64855.1"/>
    <property type="molecule type" value="Genomic_DNA"/>
</dbReference>
<protein>
    <submittedName>
        <fullName evidence="2">Uncharacterized protein</fullName>
    </submittedName>
</protein>
<feature type="region of interest" description="Disordered" evidence="1">
    <location>
        <begin position="1"/>
        <end position="24"/>
    </location>
</feature>
<evidence type="ECO:0000313" key="2">
    <source>
        <dbReference type="EMBL" id="TNN64855.1"/>
    </source>
</evidence>
<proteinExistence type="predicted"/>
<dbReference type="Proteomes" id="UP000314294">
    <property type="component" value="Unassembled WGS sequence"/>
</dbReference>
<accession>A0A4Z2HHW1</accession>
<dbReference type="AlphaFoldDB" id="A0A4Z2HHW1"/>
<reference evidence="2 3" key="1">
    <citation type="submission" date="2019-03" db="EMBL/GenBank/DDBJ databases">
        <title>First draft genome of Liparis tanakae, snailfish: a comprehensive survey of snailfish specific genes.</title>
        <authorList>
            <person name="Kim W."/>
            <person name="Song I."/>
            <person name="Jeong J.-H."/>
            <person name="Kim D."/>
            <person name="Kim S."/>
            <person name="Ryu S."/>
            <person name="Song J.Y."/>
            <person name="Lee S.K."/>
        </authorList>
    </citation>
    <scope>NUCLEOTIDE SEQUENCE [LARGE SCALE GENOMIC DNA]</scope>
    <source>
        <tissue evidence="2">Muscle</tissue>
    </source>
</reference>
<evidence type="ECO:0000256" key="1">
    <source>
        <dbReference type="SAM" id="MobiDB-lite"/>
    </source>
</evidence>
<keyword evidence="3" id="KW-1185">Reference proteome</keyword>
<name>A0A4Z2HHW1_9TELE</name>
<evidence type="ECO:0000313" key="3">
    <source>
        <dbReference type="Proteomes" id="UP000314294"/>
    </source>
</evidence>
<sequence length="123" mass="13781">MALCPFSRQPGEHRGATQTRQGEVNDSTCLNDEAFNDFAQTVFMADTMKSHEGTLHCLPANGSSPLFLVQMSNSYTVRVVTSANSSSVCTRGLTEHNFAYTSRYKPFREDEFSVPCQSRRFLK</sequence>
<gene>
    <name evidence="2" type="ORF">EYF80_024946</name>
</gene>